<dbReference type="EMBL" id="CP143812">
    <property type="protein sequence ID" value="WVO22906.1"/>
    <property type="molecule type" value="Genomic_DNA"/>
</dbReference>
<accession>A0ABZ2B0C3</accession>
<feature type="region of interest" description="Disordered" evidence="1">
    <location>
        <begin position="195"/>
        <end position="249"/>
    </location>
</feature>
<dbReference type="GeneID" id="89991021"/>
<proteinExistence type="predicted"/>
<protein>
    <submittedName>
        <fullName evidence="2">Uncharacterized protein</fullName>
    </submittedName>
</protein>
<evidence type="ECO:0000313" key="2">
    <source>
        <dbReference type="EMBL" id="WVO22906.1"/>
    </source>
</evidence>
<evidence type="ECO:0000256" key="1">
    <source>
        <dbReference type="SAM" id="MobiDB-lite"/>
    </source>
</evidence>
<organism evidence="2 3">
    <name type="scientific">Cryptococcus decagattii</name>
    <dbReference type="NCBI Taxonomy" id="1859122"/>
    <lineage>
        <taxon>Eukaryota</taxon>
        <taxon>Fungi</taxon>
        <taxon>Dikarya</taxon>
        <taxon>Basidiomycota</taxon>
        <taxon>Agaricomycotina</taxon>
        <taxon>Tremellomycetes</taxon>
        <taxon>Tremellales</taxon>
        <taxon>Cryptococcaceae</taxon>
        <taxon>Cryptococcus</taxon>
        <taxon>Cryptococcus gattii species complex</taxon>
    </lineage>
</organism>
<dbReference type="RefSeq" id="XP_064722145.1">
    <property type="nucleotide sequence ID" value="XM_064866073.1"/>
</dbReference>
<evidence type="ECO:0000313" key="3">
    <source>
        <dbReference type="Proteomes" id="UP001432216"/>
    </source>
</evidence>
<reference evidence="2 3" key="1">
    <citation type="submission" date="2024-01" db="EMBL/GenBank/DDBJ databases">
        <title>Comparative genomics of Cryptococcus and Kwoniella reveals pathogenesis evolution and contrasting modes of karyotype evolution via chromosome fusion or intercentromeric recombination.</title>
        <authorList>
            <person name="Coelho M.A."/>
            <person name="David-Palma M."/>
            <person name="Shea T."/>
            <person name="Bowers K."/>
            <person name="McGinley-Smith S."/>
            <person name="Mohammad A.W."/>
            <person name="Gnirke A."/>
            <person name="Yurkov A.M."/>
            <person name="Nowrousian M."/>
            <person name="Sun S."/>
            <person name="Cuomo C.A."/>
            <person name="Heitman J."/>
        </authorList>
    </citation>
    <scope>NUCLEOTIDE SEQUENCE [LARGE SCALE GENOMIC DNA]</scope>
    <source>
        <strain evidence="2 3">7685027</strain>
    </source>
</reference>
<name>A0ABZ2B0C3_9TREE</name>
<sequence length="322" mass="35061">MTFSVLVQVPVIDSRTVSLQQIYAEVDGNTKNLVDLSDTEVWDTLVTLVQVLRAGSDYLTDACLISKIAWYAEIIDPYYAASIQHALDKAIDQKTDFTTYRRAAESILGISATLSFDPLDDQMAENAHRDLCALIRQLELRIKSNKTATPVTTAVHSLVDSSTTTGASTSTPLTLHGSFVDTPILSPAVLSPFSSCPTSPGVNTPARPLPGLSSFNGTSTGIPAKPTPAPSSPAASVAGTNSSETWEYRGEASWEDVRVAWITIWVKEPKLSDLAEGEIPDSSPAGFQERDTGAWGNKIGWYGQHEEMYYEGHLKWELKDYE</sequence>
<gene>
    <name evidence="2" type="ORF">IAS62_004249</name>
</gene>
<keyword evidence="3" id="KW-1185">Reference proteome</keyword>
<dbReference type="Proteomes" id="UP001432216">
    <property type="component" value="Chromosome 7"/>
</dbReference>